<dbReference type="RefSeq" id="WP_311496264.1">
    <property type="nucleotide sequence ID" value="NZ_JAVRHO010000031.1"/>
</dbReference>
<name>A0ABU3CP91_9FLAO</name>
<keyword evidence="2" id="KW-1185">Reference proteome</keyword>
<dbReference type="Proteomes" id="UP001245285">
    <property type="component" value="Unassembled WGS sequence"/>
</dbReference>
<proteinExistence type="predicted"/>
<protein>
    <submittedName>
        <fullName evidence="1">Uncharacterized protein</fullName>
    </submittedName>
</protein>
<reference evidence="1 2" key="1">
    <citation type="submission" date="2023-09" db="EMBL/GenBank/DDBJ databases">
        <authorList>
            <person name="Rey-Velasco X."/>
        </authorList>
    </citation>
    <scope>NUCLEOTIDE SEQUENCE [LARGE SCALE GENOMIC DNA]</scope>
    <source>
        <strain evidence="1 2">F260</strain>
    </source>
</reference>
<sequence>MKFFGKIVITFNDIFPKEEPIGINEYLEGIDREMLLKFSSFILGFSRNSDYENPLSFLRMYFSKENMGFMNEVFENLKYFVNKGAFEMDTYSFPYIVSSLFFFENAHNKDYGESKKYSNQEIEIRIFKAYLLLNKINTTDRTLILNESTKYLKGDISRYVTAYCLGLFLNNSDFSNYDVRKIFVTQTIRAISFFNFLEQREEAQELLKAFYKEYDISGYQDYVKGLLPIKISVITKEKEAHTDITIPKGENQASSIQFLEKFSINKSQLLQEFDFVNIRSSPIYRVDKNTFRLTYPLFVLELIGNGLYFKFKAINDKLPKESKVKDLYGLKTYEFSEKYILHRVLKEYFGNRYFQRNGDELDSGYDGAPDYYVRNGKRIFLFESKDILINAQVKQSSDFRIIDKELAIKLYQNEKGKAKAVLQIINNIRKILSKTLEFDSGFNPRNVIIHPVLVLHYRIFNTSGLNKWINFWFQDELENLKTEGYNVSNVKPLVLIDIDTLIFNKDVFKNNKLTLEEVLSFYQDNFINFSVKERKYRSEEEATQASKNSLIPFGDYLDDKIDSEGLRVIPEEFKEKAYGLFDKSDVDKI</sequence>
<evidence type="ECO:0000313" key="1">
    <source>
        <dbReference type="EMBL" id="MDT0648165.1"/>
    </source>
</evidence>
<organism evidence="1 2">
    <name type="scientific">Autumnicola lenta</name>
    <dbReference type="NCBI Taxonomy" id="3075593"/>
    <lineage>
        <taxon>Bacteria</taxon>
        <taxon>Pseudomonadati</taxon>
        <taxon>Bacteroidota</taxon>
        <taxon>Flavobacteriia</taxon>
        <taxon>Flavobacteriales</taxon>
        <taxon>Flavobacteriaceae</taxon>
        <taxon>Autumnicola</taxon>
    </lineage>
</organism>
<gene>
    <name evidence="1" type="ORF">RM545_15830</name>
</gene>
<evidence type="ECO:0000313" key="2">
    <source>
        <dbReference type="Proteomes" id="UP001245285"/>
    </source>
</evidence>
<comment type="caution">
    <text evidence="1">The sequence shown here is derived from an EMBL/GenBank/DDBJ whole genome shotgun (WGS) entry which is preliminary data.</text>
</comment>
<accession>A0ABU3CP91</accession>
<dbReference type="EMBL" id="JAVRHO010000031">
    <property type="protein sequence ID" value="MDT0648165.1"/>
    <property type="molecule type" value="Genomic_DNA"/>
</dbReference>